<feature type="compositionally biased region" description="Basic and acidic residues" evidence="1">
    <location>
        <begin position="509"/>
        <end position="528"/>
    </location>
</feature>
<feature type="region of interest" description="Disordered" evidence="1">
    <location>
        <begin position="396"/>
        <end position="528"/>
    </location>
</feature>
<proteinExistence type="predicted"/>
<feature type="compositionally biased region" description="Basic and acidic residues" evidence="1">
    <location>
        <begin position="450"/>
        <end position="464"/>
    </location>
</feature>
<feature type="region of interest" description="Disordered" evidence="1">
    <location>
        <begin position="202"/>
        <end position="273"/>
    </location>
</feature>
<protein>
    <submittedName>
        <fullName evidence="2">Uncharacterized protein</fullName>
    </submittedName>
</protein>
<evidence type="ECO:0000313" key="2">
    <source>
        <dbReference type="EMBL" id="KAF2843774.1"/>
    </source>
</evidence>
<feature type="region of interest" description="Disordered" evidence="1">
    <location>
        <begin position="337"/>
        <end position="357"/>
    </location>
</feature>
<feature type="compositionally biased region" description="Polar residues" evidence="1">
    <location>
        <begin position="241"/>
        <end position="252"/>
    </location>
</feature>
<reference evidence="2" key="1">
    <citation type="journal article" date="2020" name="Stud. Mycol.">
        <title>101 Dothideomycetes genomes: a test case for predicting lifestyles and emergence of pathogens.</title>
        <authorList>
            <person name="Haridas S."/>
            <person name="Albert R."/>
            <person name="Binder M."/>
            <person name="Bloem J."/>
            <person name="Labutti K."/>
            <person name="Salamov A."/>
            <person name="Andreopoulos B."/>
            <person name="Baker S."/>
            <person name="Barry K."/>
            <person name="Bills G."/>
            <person name="Bluhm B."/>
            <person name="Cannon C."/>
            <person name="Castanera R."/>
            <person name="Culley D."/>
            <person name="Daum C."/>
            <person name="Ezra D."/>
            <person name="Gonzalez J."/>
            <person name="Henrissat B."/>
            <person name="Kuo A."/>
            <person name="Liang C."/>
            <person name="Lipzen A."/>
            <person name="Lutzoni F."/>
            <person name="Magnuson J."/>
            <person name="Mondo S."/>
            <person name="Nolan M."/>
            <person name="Ohm R."/>
            <person name="Pangilinan J."/>
            <person name="Park H.-J."/>
            <person name="Ramirez L."/>
            <person name="Alfaro M."/>
            <person name="Sun H."/>
            <person name="Tritt A."/>
            <person name="Yoshinaga Y."/>
            <person name="Zwiers L.-H."/>
            <person name="Turgeon B."/>
            <person name="Goodwin S."/>
            <person name="Spatafora J."/>
            <person name="Crous P."/>
            <person name="Grigoriev I."/>
        </authorList>
    </citation>
    <scope>NUCLEOTIDE SEQUENCE</scope>
    <source>
        <strain evidence="2">CBS 101060</strain>
    </source>
</reference>
<feature type="compositionally biased region" description="Polar residues" evidence="1">
    <location>
        <begin position="429"/>
        <end position="447"/>
    </location>
</feature>
<name>A0A9P4SK38_9PEZI</name>
<keyword evidence="3" id="KW-1185">Reference proteome</keyword>
<evidence type="ECO:0000313" key="3">
    <source>
        <dbReference type="Proteomes" id="UP000799429"/>
    </source>
</evidence>
<comment type="caution">
    <text evidence="2">The sequence shown here is derived from an EMBL/GenBank/DDBJ whole genome shotgun (WGS) entry which is preliminary data.</text>
</comment>
<organism evidence="2 3">
    <name type="scientific">Patellaria atrata CBS 101060</name>
    <dbReference type="NCBI Taxonomy" id="1346257"/>
    <lineage>
        <taxon>Eukaryota</taxon>
        <taxon>Fungi</taxon>
        <taxon>Dikarya</taxon>
        <taxon>Ascomycota</taxon>
        <taxon>Pezizomycotina</taxon>
        <taxon>Dothideomycetes</taxon>
        <taxon>Dothideomycetes incertae sedis</taxon>
        <taxon>Patellariales</taxon>
        <taxon>Patellariaceae</taxon>
        <taxon>Patellaria</taxon>
    </lineage>
</organism>
<dbReference type="EMBL" id="MU006089">
    <property type="protein sequence ID" value="KAF2843774.1"/>
    <property type="molecule type" value="Genomic_DNA"/>
</dbReference>
<accession>A0A9P4SK38</accession>
<evidence type="ECO:0000256" key="1">
    <source>
        <dbReference type="SAM" id="MobiDB-lite"/>
    </source>
</evidence>
<feature type="compositionally biased region" description="Polar residues" evidence="1">
    <location>
        <begin position="479"/>
        <end position="506"/>
    </location>
</feature>
<dbReference type="Proteomes" id="UP000799429">
    <property type="component" value="Unassembled WGS sequence"/>
</dbReference>
<feature type="region of interest" description="Disordered" evidence="1">
    <location>
        <begin position="158"/>
        <end position="179"/>
    </location>
</feature>
<sequence>MSSSRSPRAISPRETNVNVLIDLMENSSPMHSWDYVRSRPAHCVDCFVSFTSRGQIYRAAGESDCLCGWHRDCYIPYIQYYDYCPECHADLVWDSRDLNFTGPIRPGRSAPSSPSGPDAYLSRPTLRRSLTSRYFYNGSRRNSLATVGRNIARVLSLGRSRRHRESRSSITTPRFDFPMTSYEGGPFPINLSAHTVATRAPVVGPSRRDGSEPPRSPFPHSNGGLPGTPRSYRPRAPLSPSPHSNVNFSRTPPQDRPRIPRAPSISSNGSFSPPDYVRSAVSIEEMVPPYILCLAQRRDSDISDASSTGTVYSGTGNTAEPYLHLQERPPVELRWPFQGSETSSDTSQVRESDDQSFEGPLSLFSIETYSSLRVLIALRRSRGTGSGWRILQVGIATSSRDSSSRRDRQSTRNSTRTPTHPSDERSNRDSTPTSIHSSTQHFSSELMETSPRHSTRDSRRRSMEPPEQSLMEEFWNYPNHHSTYNPRRESTSSLNRSHSPDSTTAIVRSRRDSGSRSGHLEQEHRGYW</sequence>
<gene>
    <name evidence="2" type="ORF">M501DRAFT_985867</name>
</gene>
<dbReference type="AlphaFoldDB" id="A0A9P4SK38"/>